<dbReference type="PROSITE" id="PS51257">
    <property type="entry name" value="PROKAR_LIPOPROTEIN"/>
    <property type="match status" value="1"/>
</dbReference>
<organism evidence="2 3">
    <name type="scientific">Sphingobacterium multivorum</name>
    <dbReference type="NCBI Taxonomy" id="28454"/>
    <lineage>
        <taxon>Bacteria</taxon>
        <taxon>Pseudomonadati</taxon>
        <taxon>Bacteroidota</taxon>
        <taxon>Sphingobacteriia</taxon>
        <taxon>Sphingobacteriales</taxon>
        <taxon>Sphingobacteriaceae</taxon>
        <taxon>Sphingobacterium</taxon>
    </lineage>
</organism>
<proteinExistence type="predicted"/>
<evidence type="ECO:0000313" key="2">
    <source>
        <dbReference type="EMBL" id="SPZ83666.1"/>
    </source>
</evidence>
<dbReference type="EMBL" id="UAUU01000002">
    <property type="protein sequence ID" value="SPZ83666.1"/>
    <property type="molecule type" value="Genomic_DNA"/>
</dbReference>
<evidence type="ECO:0000313" key="3">
    <source>
        <dbReference type="Proteomes" id="UP000251241"/>
    </source>
</evidence>
<keyword evidence="1" id="KW-0732">Signal</keyword>
<protein>
    <recommendedName>
        <fullName evidence="4">DUF4832 domain-containing protein</fullName>
    </recommendedName>
</protein>
<reference evidence="2 3" key="1">
    <citation type="submission" date="2018-06" db="EMBL/GenBank/DDBJ databases">
        <authorList>
            <consortium name="Pathogen Informatics"/>
            <person name="Doyle S."/>
        </authorList>
    </citation>
    <scope>NUCLEOTIDE SEQUENCE [LARGE SCALE GENOMIC DNA]</scope>
    <source>
        <strain evidence="2 3">NCTC11343</strain>
    </source>
</reference>
<name>A0A2X2IWM1_SPHMU</name>
<dbReference type="RefSeq" id="WP_239468733.1">
    <property type="nucleotide sequence ID" value="NZ_CP069793.1"/>
</dbReference>
<evidence type="ECO:0008006" key="4">
    <source>
        <dbReference type="Google" id="ProtNLM"/>
    </source>
</evidence>
<feature type="chain" id="PRO_5016117008" description="DUF4832 domain-containing protein" evidence="1">
    <location>
        <begin position="32"/>
        <end position="521"/>
    </location>
</feature>
<accession>A0A2X2IWM1</accession>
<dbReference type="SUPFAM" id="SSF51445">
    <property type="entry name" value="(Trans)glycosidases"/>
    <property type="match status" value="1"/>
</dbReference>
<feature type="signal peptide" evidence="1">
    <location>
        <begin position="1"/>
        <end position="31"/>
    </location>
</feature>
<evidence type="ECO:0000256" key="1">
    <source>
        <dbReference type="SAM" id="SignalP"/>
    </source>
</evidence>
<gene>
    <name evidence="2" type="ORF">NCTC11343_00185</name>
</gene>
<dbReference type="Proteomes" id="UP000251241">
    <property type="component" value="Unassembled WGS sequence"/>
</dbReference>
<dbReference type="GeneID" id="97181917"/>
<sequence>MKNNINYKKACLSAFAIMLCFLAVSCKKDSADNEKDIAGTLVKPSYNRSSMFRNPLNGWVMYASASGTPSYWDTQFYVPDLGKTVKAIDYASACYIRTSWRTFNPVDGVYAWRDPSTAIYKMIKGAQDKGLPIAFRIVVDGRDQGANTPQFVFDAGAKYYVANASFPDRKTPVLQDPVFRKYYSKLIEELAKDFNDLNKTSFVDAYGLGLWGEGHSVIYEDPNNPSGQNIEVIKEEVVDWISDVYSKNFTKVPLLINYHRLVGDPAGNGAPNPNSEKLLNKMINKGYSLRQDAFGMTDYYQSWEKNFAKVWNFKRPIIMEGGWITTGTHRYWTDPSGKYRQDHPEDVRQGEFDSSLEAAVNMMDFRIGEIESWFTKSFTLCQRFISEGGYRLYPDRIYLPEKVNSGTETTINHRWRNMGWGYFPNNIPQWNYKYKVAFALLDEENRVKKVFVDDKGEPSAWLKNNPVAYELKANVDVAAGNYTWAVAIVDTTNENQPGIRLAVNGDITDSGWLKLLEVQVQ</sequence>
<dbReference type="AlphaFoldDB" id="A0A2X2IWM1"/>
<dbReference type="Gene3D" id="3.20.20.80">
    <property type="entry name" value="Glycosidases"/>
    <property type="match status" value="1"/>
</dbReference>
<dbReference type="InterPro" id="IPR017853">
    <property type="entry name" value="GH"/>
</dbReference>